<dbReference type="OrthoDB" id="3796277at2759"/>
<evidence type="ECO:0000313" key="1">
    <source>
        <dbReference type="EMBL" id="KAJ4356073.1"/>
    </source>
</evidence>
<name>A0A9W8XRI6_9PLEO</name>
<dbReference type="RefSeq" id="XP_056073199.1">
    <property type="nucleotide sequence ID" value="XM_056212891.1"/>
</dbReference>
<dbReference type="AlphaFoldDB" id="A0A9W8XRI6"/>
<organism evidence="1 2">
    <name type="scientific">Didymosphaeria variabile</name>
    <dbReference type="NCBI Taxonomy" id="1932322"/>
    <lineage>
        <taxon>Eukaryota</taxon>
        <taxon>Fungi</taxon>
        <taxon>Dikarya</taxon>
        <taxon>Ascomycota</taxon>
        <taxon>Pezizomycotina</taxon>
        <taxon>Dothideomycetes</taxon>
        <taxon>Pleosporomycetidae</taxon>
        <taxon>Pleosporales</taxon>
        <taxon>Massarineae</taxon>
        <taxon>Didymosphaeriaceae</taxon>
        <taxon>Didymosphaeria</taxon>
    </lineage>
</organism>
<dbReference type="GeneID" id="80907630"/>
<sequence>MPQFRTTKIAGSYRSTTIPLFWFVQADDEQRKNTGKALNEIVDYIVKQKPHFKRKHIVSVPWLRNYAPSLADIFVTARGFEMGEGHVLGIDAQSLEDKTLLVLHCVNEKEPEIGRVAREDAIAMHLREQHLFRYTLAEAFGERPWARIPVPMRNSEPEVEDDDIRYTLPSHIPSDTKLEEENITLFSLIQLTDKEILALRQDMSDTTNEITIYNWPHDTPASQAETYNIFQCVKPDRVAPCGQTFVMFIDATHISGPERAPVVVVACESRPDGIEVEGRYSKQDRMRYEHIYLRAEEAKEVKHLWPLIWHPPNRGSVNDVVVNYPLFYGSSHRFVSNVPTPAPDWKSPVTRYQDAFIAKPGAPIWATGAKSPNFVVYVVCPVTSEELRYLRSIVREEIGDAVQFLELNLVTRELRPEREIDTSSQESFDHPCTPLDPLLVFFDSPKYRAIADPPSTFVFLDNNALDNLLNGAKNGSVPLAHSHHHFHRAEGDTGGLVAVEEPAYLYADISIDEGLESTLANLEVGNMWFWELAGMYSDNMGVAFWPEYKGSMTRDMLNIEEF</sequence>
<protein>
    <submittedName>
        <fullName evidence="1">Uncharacterized protein</fullName>
    </submittedName>
</protein>
<accession>A0A9W8XRI6</accession>
<reference evidence="1" key="1">
    <citation type="submission" date="2022-10" db="EMBL/GenBank/DDBJ databases">
        <title>Tapping the CABI collections for fungal endophytes: first genome assemblies for Collariella, Neodidymelliopsis, Ascochyta clinopodiicola, Didymella pomorum, Didymosphaeria variabile, Neocosmospora piperis and Neocucurbitaria cava.</title>
        <authorList>
            <person name="Hill R."/>
        </authorList>
    </citation>
    <scope>NUCLEOTIDE SEQUENCE</scope>
    <source>
        <strain evidence="1">IMI 356815</strain>
    </source>
</reference>
<keyword evidence="2" id="KW-1185">Reference proteome</keyword>
<evidence type="ECO:0000313" key="2">
    <source>
        <dbReference type="Proteomes" id="UP001140513"/>
    </source>
</evidence>
<proteinExistence type="predicted"/>
<comment type="caution">
    <text evidence="1">The sequence shown here is derived from an EMBL/GenBank/DDBJ whole genome shotgun (WGS) entry which is preliminary data.</text>
</comment>
<dbReference type="Proteomes" id="UP001140513">
    <property type="component" value="Unassembled WGS sequence"/>
</dbReference>
<dbReference type="EMBL" id="JAPEUX010000003">
    <property type="protein sequence ID" value="KAJ4356073.1"/>
    <property type="molecule type" value="Genomic_DNA"/>
</dbReference>
<gene>
    <name evidence="1" type="ORF">N0V89_004100</name>
</gene>